<name>A0A0K2U7M8_LEPSM</name>
<sequence length="612" mass="68554">MILLRVYPLPFIYLIVTLLISNLIKAQIEFGEEEEEFEAIRVVGSSPPDGTIVKRGYDIRLSCRTSIKWFFCLWKSPDGNKQCAIQESSPRSVCSPDKRVVLQGGANFCELHLKNSSAIDDYGSWMCTVSDAETFESVKHYINLEIAVPAIVEFDPTFGEDRVLTITENEQQSINCKASKAHPTPILTWEGDESLSLDTNADPLIFRDEATHSSEVQHTSVYKAKLEDNNRIITCVATQLDHDGRTVLYETSATLKLNVEKIILPVDYALHQRIGIISGVLLSIIFILLLIVCLIIFLCRKRRRRDTPNNKRSRASSSQLSIATSGDLSPPSLKPIWTVKQGDRYKRDEQLIMAKKYEIKISPTNIRRPDSQVTYSTMGSREGSWIEIEEENRSIGSGSIIHTQPTGSAPISSSPILSTSSPSGLPPPPRETHFDESIEEDDFSFDLPRPVIFQQPAGTSQNYQNPFHPTPQTTTSQTPLSYLTSWRPNSATNNTTTSEPYYHFGYGSQAALTYTRPSSALSYPNSVADPTKPIELFYYNFPAPKRLPTPNGMINTSGVSVFECDLGCFKIPPESSSTHQLEEAKEEPEFDFNDIITRNQSKDSSEEDPRDV</sequence>
<feature type="region of interest" description="Disordered" evidence="6">
    <location>
        <begin position="398"/>
        <end position="435"/>
    </location>
</feature>
<evidence type="ECO:0000256" key="5">
    <source>
        <dbReference type="ARBA" id="ARBA00023319"/>
    </source>
</evidence>
<evidence type="ECO:0000256" key="1">
    <source>
        <dbReference type="ARBA" id="ARBA00004479"/>
    </source>
</evidence>
<keyword evidence="2 7" id="KW-0472">Membrane</keyword>
<dbReference type="Pfam" id="PF08205">
    <property type="entry name" value="C2-set_2"/>
    <property type="match status" value="1"/>
</dbReference>
<dbReference type="PANTHER" id="PTHR11640:SF31">
    <property type="entry name" value="IRREGULAR CHIASM C-ROUGHEST PROTEIN-RELATED"/>
    <property type="match status" value="1"/>
</dbReference>
<evidence type="ECO:0000256" key="6">
    <source>
        <dbReference type="SAM" id="MobiDB-lite"/>
    </source>
</evidence>
<keyword evidence="7" id="KW-0812">Transmembrane</keyword>
<dbReference type="SUPFAM" id="SSF48726">
    <property type="entry name" value="Immunoglobulin"/>
    <property type="match status" value="1"/>
</dbReference>
<feature type="domain" description="Ig-like" evidence="8">
    <location>
        <begin position="149"/>
        <end position="234"/>
    </location>
</feature>
<dbReference type="InterPro" id="IPR013162">
    <property type="entry name" value="CD80_C2-set"/>
</dbReference>
<dbReference type="GO" id="GO:0005886">
    <property type="term" value="C:plasma membrane"/>
    <property type="evidence" value="ECO:0007669"/>
    <property type="project" value="TreeGrafter"/>
</dbReference>
<dbReference type="PANTHER" id="PTHR11640">
    <property type="entry name" value="NEPHRIN"/>
    <property type="match status" value="1"/>
</dbReference>
<evidence type="ECO:0000259" key="8">
    <source>
        <dbReference type="PROSITE" id="PS50835"/>
    </source>
</evidence>
<dbReference type="InterPro" id="IPR036179">
    <property type="entry name" value="Ig-like_dom_sf"/>
</dbReference>
<feature type="transmembrane region" description="Helical" evidence="7">
    <location>
        <begin position="274"/>
        <end position="299"/>
    </location>
</feature>
<feature type="compositionally biased region" description="Polar residues" evidence="6">
    <location>
        <begin position="315"/>
        <end position="327"/>
    </location>
</feature>
<keyword evidence="7" id="KW-1133">Transmembrane helix</keyword>
<dbReference type="InterPro" id="IPR051275">
    <property type="entry name" value="Cell_adhesion_signaling"/>
</dbReference>
<keyword evidence="4" id="KW-0325">Glycoprotein</keyword>
<dbReference type="GO" id="GO:0098609">
    <property type="term" value="P:cell-cell adhesion"/>
    <property type="evidence" value="ECO:0007669"/>
    <property type="project" value="TreeGrafter"/>
</dbReference>
<dbReference type="OrthoDB" id="10523372at2759"/>
<evidence type="ECO:0000256" key="4">
    <source>
        <dbReference type="ARBA" id="ARBA00023180"/>
    </source>
</evidence>
<organism evidence="9">
    <name type="scientific">Lepeophtheirus salmonis</name>
    <name type="common">Salmon louse</name>
    <name type="synonym">Caligus salmonis</name>
    <dbReference type="NCBI Taxonomy" id="72036"/>
    <lineage>
        <taxon>Eukaryota</taxon>
        <taxon>Metazoa</taxon>
        <taxon>Ecdysozoa</taxon>
        <taxon>Arthropoda</taxon>
        <taxon>Crustacea</taxon>
        <taxon>Multicrustacea</taxon>
        <taxon>Hexanauplia</taxon>
        <taxon>Copepoda</taxon>
        <taxon>Siphonostomatoida</taxon>
        <taxon>Caligidae</taxon>
        <taxon>Lepeophtheirus</taxon>
    </lineage>
</organism>
<dbReference type="InterPro" id="IPR007110">
    <property type="entry name" value="Ig-like_dom"/>
</dbReference>
<dbReference type="Gene3D" id="2.60.40.10">
    <property type="entry name" value="Immunoglobulins"/>
    <property type="match status" value="1"/>
</dbReference>
<protein>
    <recommendedName>
        <fullName evidence="8">Ig-like domain-containing protein</fullName>
    </recommendedName>
</protein>
<evidence type="ECO:0000256" key="7">
    <source>
        <dbReference type="SAM" id="Phobius"/>
    </source>
</evidence>
<feature type="compositionally biased region" description="Low complexity" evidence="6">
    <location>
        <begin position="407"/>
        <end position="423"/>
    </location>
</feature>
<comment type="subcellular location">
    <subcellularLocation>
        <location evidence="1">Membrane</location>
        <topology evidence="1">Single-pass type I membrane protein</topology>
    </subcellularLocation>
</comment>
<feature type="region of interest" description="Disordered" evidence="6">
    <location>
        <begin position="307"/>
        <end position="328"/>
    </location>
</feature>
<dbReference type="InterPro" id="IPR013783">
    <property type="entry name" value="Ig-like_fold"/>
</dbReference>
<evidence type="ECO:0000256" key="3">
    <source>
        <dbReference type="ARBA" id="ARBA00023157"/>
    </source>
</evidence>
<evidence type="ECO:0000256" key="2">
    <source>
        <dbReference type="ARBA" id="ARBA00023136"/>
    </source>
</evidence>
<reference evidence="9" key="1">
    <citation type="submission" date="2014-05" db="EMBL/GenBank/DDBJ databases">
        <authorList>
            <person name="Chronopoulou M."/>
        </authorList>
    </citation>
    <scope>NUCLEOTIDE SEQUENCE</scope>
    <source>
        <tissue evidence="9">Whole organism</tissue>
    </source>
</reference>
<feature type="region of interest" description="Disordered" evidence="6">
    <location>
        <begin position="575"/>
        <end position="612"/>
    </location>
</feature>
<proteinExistence type="predicted"/>
<dbReference type="PROSITE" id="PS50835">
    <property type="entry name" value="IG_LIKE"/>
    <property type="match status" value="1"/>
</dbReference>
<accession>A0A0K2U7M8</accession>
<evidence type="ECO:0000313" key="9">
    <source>
        <dbReference type="EMBL" id="CDW34050.1"/>
    </source>
</evidence>
<dbReference type="EMBL" id="HACA01016689">
    <property type="protein sequence ID" value="CDW34050.1"/>
    <property type="molecule type" value="Transcribed_RNA"/>
</dbReference>
<keyword evidence="3" id="KW-1015">Disulfide bond</keyword>
<dbReference type="AlphaFoldDB" id="A0A0K2U7M8"/>
<dbReference type="GO" id="GO:0005911">
    <property type="term" value="C:cell-cell junction"/>
    <property type="evidence" value="ECO:0007669"/>
    <property type="project" value="TreeGrafter"/>
</dbReference>
<dbReference type="GO" id="GO:0050839">
    <property type="term" value="F:cell adhesion molecule binding"/>
    <property type="evidence" value="ECO:0007669"/>
    <property type="project" value="TreeGrafter"/>
</dbReference>
<keyword evidence="5" id="KW-0393">Immunoglobulin domain</keyword>